<evidence type="ECO:0000259" key="1">
    <source>
        <dbReference type="PROSITE" id="PS50181"/>
    </source>
</evidence>
<dbReference type="PANTHER" id="PTHR32212">
    <property type="entry name" value="CYCLIN-LIKE F-BOX"/>
    <property type="match status" value="1"/>
</dbReference>
<gene>
    <name evidence="2" type="ORF">C5167_000314</name>
</gene>
<organism evidence="2 3">
    <name type="scientific">Papaver somniferum</name>
    <name type="common">Opium poppy</name>
    <dbReference type="NCBI Taxonomy" id="3469"/>
    <lineage>
        <taxon>Eukaryota</taxon>
        <taxon>Viridiplantae</taxon>
        <taxon>Streptophyta</taxon>
        <taxon>Embryophyta</taxon>
        <taxon>Tracheophyta</taxon>
        <taxon>Spermatophyta</taxon>
        <taxon>Magnoliopsida</taxon>
        <taxon>Ranunculales</taxon>
        <taxon>Papaveraceae</taxon>
        <taxon>Papaveroideae</taxon>
        <taxon>Papaver</taxon>
    </lineage>
</organism>
<dbReference type="Proteomes" id="UP000316621">
    <property type="component" value="Chromosome 9"/>
</dbReference>
<feature type="domain" description="F-box" evidence="1">
    <location>
        <begin position="19"/>
        <end position="55"/>
    </location>
</feature>
<evidence type="ECO:0000313" key="3">
    <source>
        <dbReference type="Proteomes" id="UP000316621"/>
    </source>
</evidence>
<dbReference type="PROSITE" id="PS50181">
    <property type="entry name" value="FBOX"/>
    <property type="match status" value="1"/>
</dbReference>
<keyword evidence="3" id="KW-1185">Reference proteome</keyword>
<reference evidence="2 3" key="1">
    <citation type="journal article" date="2018" name="Science">
        <title>The opium poppy genome and morphinan production.</title>
        <authorList>
            <person name="Guo L."/>
            <person name="Winzer T."/>
            <person name="Yang X."/>
            <person name="Li Y."/>
            <person name="Ning Z."/>
            <person name="He Z."/>
            <person name="Teodor R."/>
            <person name="Lu Y."/>
            <person name="Bowser T.A."/>
            <person name="Graham I.A."/>
            <person name="Ye K."/>
        </authorList>
    </citation>
    <scope>NUCLEOTIDE SEQUENCE [LARGE SCALE GENOMIC DNA]</scope>
    <source>
        <strain evidence="3">cv. HN1</strain>
        <tissue evidence="2">Leaves</tissue>
    </source>
</reference>
<dbReference type="CDD" id="cd22160">
    <property type="entry name" value="F-box_AtFBL13-like"/>
    <property type="match status" value="1"/>
</dbReference>
<dbReference type="InterPro" id="IPR001810">
    <property type="entry name" value="F-box_dom"/>
</dbReference>
<name>A0A4Y7KW87_PAPSO</name>
<protein>
    <recommendedName>
        <fullName evidence="1">F-box domain-containing protein</fullName>
    </recommendedName>
</protein>
<evidence type="ECO:0000313" key="2">
    <source>
        <dbReference type="EMBL" id="RZC76209.1"/>
    </source>
</evidence>
<dbReference type="AlphaFoldDB" id="A0A4Y7KW87"/>
<accession>A0A4Y7KW87</accession>
<dbReference type="Pfam" id="PF00646">
    <property type="entry name" value="F-box"/>
    <property type="match status" value="1"/>
</dbReference>
<dbReference type="InterPro" id="IPR036047">
    <property type="entry name" value="F-box-like_dom_sf"/>
</dbReference>
<dbReference type="EMBL" id="CM010723">
    <property type="protein sequence ID" value="RZC76209.1"/>
    <property type="molecule type" value="Genomic_DNA"/>
</dbReference>
<proteinExistence type="predicted"/>
<dbReference type="PANTHER" id="PTHR32212:SF453">
    <property type="entry name" value="F-BOX DOMAIN-CONTAINING PROTEIN"/>
    <property type="match status" value="1"/>
</dbReference>
<dbReference type="SUPFAM" id="SSF81383">
    <property type="entry name" value="F-box domain"/>
    <property type="match status" value="1"/>
</dbReference>
<sequence length="132" mass="15463">MPPDSRPRNYYDNNMGVGEDRISKLPDPLVRHMLSFLPTKCAVSTSILSKRWKNVWVSIPVLDVLDMGPPRIILTGWRYYVEQATIMETNKFMDHFMDRDADICFESESGVIDKRSDSQARKRSVYELLYLW</sequence>
<dbReference type="InterPro" id="IPR053781">
    <property type="entry name" value="F-box_AtFBL13-like"/>
</dbReference>
<dbReference type="Gramene" id="RZC76209">
    <property type="protein sequence ID" value="RZC76209"/>
    <property type="gene ID" value="C5167_000314"/>
</dbReference>